<feature type="domain" description="Phorbol-ester/DAG-type" evidence="1">
    <location>
        <begin position="102"/>
        <end position="152"/>
    </location>
</feature>
<accession>A0ABN7S868</accession>
<evidence type="ECO:0000313" key="3">
    <source>
        <dbReference type="Proteomes" id="UP001158576"/>
    </source>
</evidence>
<reference evidence="2 3" key="1">
    <citation type="submission" date="2021-04" db="EMBL/GenBank/DDBJ databases">
        <authorList>
            <person name="Bliznina A."/>
        </authorList>
    </citation>
    <scope>NUCLEOTIDE SEQUENCE [LARGE SCALE GENOMIC DNA]</scope>
</reference>
<dbReference type="EMBL" id="OU015569">
    <property type="protein sequence ID" value="CAG5094632.1"/>
    <property type="molecule type" value="Genomic_DNA"/>
</dbReference>
<evidence type="ECO:0000259" key="1">
    <source>
        <dbReference type="PROSITE" id="PS50081"/>
    </source>
</evidence>
<dbReference type="InterPro" id="IPR002219">
    <property type="entry name" value="PKC_DAG/PE"/>
</dbReference>
<proteinExistence type="predicted"/>
<dbReference type="PROSITE" id="PS50081">
    <property type="entry name" value="ZF_DAG_PE_2"/>
    <property type="match status" value="1"/>
</dbReference>
<sequence length="180" mass="20850">MMLTEMKPAYDITQRRNFGMPRRTFQVLTLNGLTTVAVHDDVSVGDTLKKCNRLRGVDFEKVNIIEPTTGKYIDLDDESSLFVNCLLLFQSEDSSYLSKTDQHNFRRKNIETRHKNCHQCHASIWFRRPWHCRSCGVLVCKHCRKSGAVNQCEHSQGVQQSFASHFSRFRSKTPLLDTSH</sequence>
<protein>
    <submittedName>
        <fullName evidence="2">Oidioi.mRNA.OKI2018_I69.XSR.g13728.t1.cds</fullName>
    </submittedName>
</protein>
<evidence type="ECO:0000313" key="2">
    <source>
        <dbReference type="EMBL" id="CAG5094632.1"/>
    </source>
</evidence>
<name>A0ABN7S868_OIKDI</name>
<keyword evidence="3" id="KW-1185">Reference proteome</keyword>
<dbReference type="Proteomes" id="UP001158576">
    <property type="component" value="Chromosome XSR"/>
</dbReference>
<dbReference type="SUPFAM" id="SSF57903">
    <property type="entry name" value="FYVE/PHD zinc finger"/>
    <property type="match status" value="1"/>
</dbReference>
<gene>
    <name evidence="2" type="ORF">OKIOD_LOCUS5286</name>
</gene>
<dbReference type="InterPro" id="IPR011011">
    <property type="entry name" value="Znf_FYVE_PHD"/>
</dbReference>
<organism evidence="2 3">
    <name type="scientific">Oikopleura dioica</name>
    <name type="common">Tunicate</name>
    <dbReference type="NCBI Taxonomy" id="34765"/>
    <lineage>
        <taxon>Eukaryota</taxon>
        <taxon>Metazoa</taxon>
        <taxon>Chordata</taxon>
        <taxon>Tunicata</taxon>
        <taxon>Appendicularia</taxon>
        <taxon>Copelata</taxon>
        <taxon>Oikopleuridae</taxon>
        <taxon>Oikopleura</taxon>
    </lineage>
</organism>